<reference evidence="2 3" key="1">
    <citation type="submission" date="2018-10" db="EMBL/GenBank/DDBJ databases">
        <title>Isolation, diversity and antifungal activity of actinobacteria from wheat.</title>
        <authorList>
            <person name="Han C."/>
        </authorList>
    </citation>
    <scope>NUCLEOTIDE SEQUENCE [LARGE SCALE GENOMIC DNA]</scope>
    <source>
        <strain evidence="2 3">NEAU-YY56</strain>
    </source>
</reference>
<evidence type="ECO:0000313" key="3">
    <source>
        <dbReference type="Proteomes" id="UP000269289"/>
    </source>
</evidence>
<keyword evidence="3" id="KW-1185">Reference proteome</keyword>
<feature type="region of interest" description="Disordered" evidence="1">
    <location>
        <begin position="1"/>
        <end position="62"/>
    </location>
</feature>
<protein>
    <submittedName>
        <fullName evidence="2">SPFH/Band 7/PHB domain protein</fullName>
    </submittedName>
</protein>
<feature type="non-terminal residue" evidence="2">
    <location>
        <position position="1"/>
    </location>
</feature>
<feature type="compositionally biased region" description="Pro residues" evidence="1">
    <location>
        <begin position="47"/>
        <end position="62"/>
    </location>
</feature>
<dbReference type="AlphaFoldDB" id="A0A3M2IEP2"/>
<sequence>TDPKEALAEARRESLAATADATSAGTYSGRPFDPVAEAGQRPQPGHAAPPQPPVDPEAPPAP</sequence>
<dbReference type="EMBL" id="RFFI01000272">
    <property type="protein sequence ID" value="RMI00507.1"/>
    <property type="molecule type" value="Genomic_DNA"/>
</dbReference>
<evidence type="ECO:0000256" key="1">
    <source>
        <dbReference type="SAM" id="MobiDB-lite"/>
    </source>
</evidence>
<organism evidence="2 3">
    <name type="scientific">Cellulomonas triticagri</name>
    <dbReference type="NCBI Taxonomy" id="2483352"/>
    <lineage>
        <taxon>Bacteria</taxon>
        <taxon>Bacillati</taxon>
        <taxon>Actinomycetota</taxon>
        <taxon>Actinomycetes</taxon>
        <taxon>Micrococcales</taxon>
        <taxon>Cellulomonadaceae</taxon>
        <taxon>Cellulomonas</taxon>
    </lineage>
</organism>
<name>A0A3M2IEP2_9CELL</name>
<comment type="caution">
    <text evidence="2">The sequence shown here is derived from an EMBL/GenBank/DDBJ whole genome shotgun (WGS) entry which is preliminary data.</text>
</comment>
<accession>A0A3M2IEP2</accession>
<feature type="compositionally biased region" description="Basic and acidic residues" evidence="1">
    <location>
        <begin position="1"/>
        <end position="14"/>
    </location>
</feature>
<proteinExistence type="predicted"/>
<evidence type="ECO:0000313" key="2">
    <source>
        <dbReference type="EMBL" id="RMI00507.1"/>
    </source>
</evidence>
<dbReference type="Proteomes" id="UP000269289">
    <property type="component" value="Unassembled WGS sequence"/>
</dbReference>
<gene>
    <name evidence="2" type="ORF">EBM89_20820</name>
</gene>